<protein>
    <submittedName>
        <fullName evidence="2">Uncharacterized protein</fullName>
    </submittedName>
</protein>
<reference evidence="2 3" key="1">
    <citation type="submission" date="2018-05" db="EMBL/GenBank/DDBJ databases">
        <title>Amnibacterium sp. M8JJ-5, whole genome shotgun sequence.</title>
        <authorList>
            <person name="Tuo L."/>
        </authorList>
    </citation>
    <scope>NUCLEOTIDE SEQUENCE [LARGE SCALE GENOMIC DNA]</scope>
    <source>
        <strain evidence="2 3">M8JJ-5</strain>
    </source>
</reference>
<proteinExistence type="predicted"/>
<accession>A0A2V1HR62</accession>
<dbReference type="OrthoDB" id="904022at2"/>
<organism evidence="2 3">
    <name type="scientific">Amnibacterium flavum</name>
    <dbReference type="NCBI Taxonomy" id="2173173"/>
    <lineage>
        <taxon>Bacteria</taxon>
        <taxon>Bacillati</taxon>
        <taxon>Actinomycetota</taxon>
        <taxon>Actinomycetes</taxon>
        <taxon>Micrococcales</taxon>
        <taxon>Microbacteriaceae</taxon>
        <taxon>Amnibacterium</taxon>
    </lineage>
</organism>
<gene>
    <name evidence="2" type="ORF">DDQ50_00815</name>
</gene>
<keyword evidence="1" id="KW-0472">Membrane</keyword>
<comment type="caution">
    <text evidence="2">The sequence shown here is derived from an EMBL/GenBank/DDBJ whole genome shotgun (WGS) entry which is preliminary data.</text>
</comment>
<dbReference type="EMBL" id="QEOP01000001">
    <property type="protein sequence ID" value="PVZ95106.1"/>
    <property type="molecule type" value="Genomic_DNA"/>
</dbReference>
<dbReference type="InterPro" id="IPR000408">
    <property type="entry name" value="Reg_chr_condens"/>
</dbReference>
<sequence>MQKTAAGRTRRAISIIGALALIAGIAGVGTVASGAWFTATKSASASVTGALLTIGEIGKTSDQKTVAVADVYPMTDDQAAVSARSEWVTVRNTGTIPLDWTMSIVNPQATAPLTAAQLANFRFRLYDEAGTALTAPLTLGAMPATVMPAGFQTRGSALAAGGQTKVELRVWLSAESQNEFQGARAAFNVVINGIQNGAGGFPSIAQSLTAVKSGQPAGASTALSWTDVSSALASSGISGAPTYTVERADNPDFAGSSVVYSGIGTTASDDVDGAPVLPDGQPGNVLMGSEARSIALGGSTACARLADSSVSCWGKANGVERGPGVWYQSMGPTAPVRLTGTLANTYAVGTPSVDDWGDACSIVLDGGIHCRGGYSGNGNLSTEPWPVSVTRTSPLSNDSAAELTQNYLYGGTCFVTNRGKVGCWGHPHYGAIGSFSDQGVPINMSTGSLATRTVRHITSAVSVTCASATDNTISCWGTNLNGSLGNGGAGTVTNPRVRTTLPAEYDLKGTTTPVLVDTSMMTGQGISSIVGGQNVVCALTGASNVYCWGKLGSWKDFGGKPTKVDTGSLTNISQIAVTASGLCALQEGNVYCWGTDVSGELGFGSAQTKNTPTKLTSGILATQSVTQLVAQNRDTCVLTSAGSVSCWGSNQWGVADYNKSGTAVRVAGDKTVSTVNTATTCGTANKIDANRCSLRTDGAYYYRVSYTVAGVSGWTSPFVRATRS</sequence>
<dbReference type="GO" id="GO:0005085">
    <property type="term" value="F:guanyl-nucleotide exchange factor activity"/>
    <property type="evidence" value="ECO:0007669"/>
    <property type="project" value="TreeGrafter"/>
</dbReference>
<dbReference type="Gene3D" id="2.130.10.30">
    <property type="entry name" value="Regulator of chromosome condensation 1/beta-lactamase-inhibitor protein II"/>
    <property type="match status" value="2"/>
</dbReference>
<name>A0A2V1HR62_9MICO</name>
<dbReference type="AlphaFoldDB" id="A0A2V1HR62"/>
<dbReference type="SUPFAM" id="SSF50985">
    <property type="entry name" value="RCC1/BLIP-II"/>
    <property type="match status" value="1"/>
</dbReference>
<dbReference type="InterPro" id="IPR051553">
    <property type="entry name" value="Ran_GTPase-activating"/>
</dbReference>
<dbReference type="InterPro" id="IPR009091">
    <property type="entry name" value="RCC1/BLIP-II"/>
</dbReference>
<evidence type="ECO:0000313" key="3">
    <source>
        <dbReference type="Proteomes" id="UP000244893"/>
    </source>
</evidence>
<evidence type="ECO:0000313" key="2">
    <source>
        <dbReference type="EMBL" id="PVZ95106.1"/>
    </source>
</evidence>
<keyword evidence="1" id="KW-0812">Transmembrane</keyword>
<dbReference type="GO" id="GO:0005737">
    <property type="term" value="C:cytoplasm"/>
    <property type="evidence" value="ECO:0007669"/>
    <property type="project" value="TreeGrafter"/>
</dbReference>
<dbReference type="Proteomes" id="UP000244893">
    <property type="component" value="Unassembled WGS sequence"/>
</dbReference>
<keyword evidence="1" id="KW-1133">Transmembrane helix</keyword>
<keyword evidence="3" id="KW-1185">Reference proteome</keyword>
<dbReference type="PROSITE" id="PS50012">
    <property type="entry name" value="RCC1_3"/>
    <property type="match status" value="1"/>
</dbReference>
<dbReference type="PANTHER" id="PTHR45982:SF1">
    <property type="entry name" value="REGULATOR OF CHROMOSOME CONDENSATION"/>
    <property type="match status" value="1"/>
</dbReference>
<dbReference type="RefSeq" id="WP_116754844.1">
    <property type="nucleotide sequence ID" value="NZ_JBHUEX010000001.1"/>
</dbReference>
<dbReference type="PANTHER" id="PTHR45982">
    <property type="entry name" value="REGULATOR OF CHROMOSOME CONDENSATION"/>
    <property type="match status" value="1"/>
</dbReference>
<feature type="transmembrane region" description="Helical" evidence="1">
    <location>
        <begin position="12"/>
        <end position="37"/>
    </location>
</feature>
<evidence type="ECO:0000256" key="1">
    <source>
        <dbReference type="SAM" id="Phobius"/>
    </source>
</evidence>